<proteinExistence type="predicted"/>
<sequence>MKNLTKPLDADLAVSYQGNAFNQIRRSILSNALLRACRWTLICGMVGASAASANTASKIELVGSAPQSKGDDTDRGTPMDEVEVSATYWPRPTGWGSTHRPFDLGSFLEPLSGELGEISLPDHMPEDPCEASANPVAYRSGNKLRHDADFHAEGDMGLGLVRHYSAGAAMRSPGGWFGRGWTSNLEVSLTLRGTSLLVQMNQGQQFKYEKMPGTISRWELKGDRFSYMTRSVDGGYMLLRDDDSAIHFGPDLRVSKIINTHGLSWTYSYVLDGAGADRRITINRDGGQSVIIDLSVVGLTKVTDSEGKVYIYSKDSQGRLT</sequence>
<keyword evidence="3" id="KW-1185">Reference proteome</keyword>
<dbReference type="RefSeq" id="WP_192030296.1">
    <property type="nucleotide sequence ID" value="NZ_JACYTR010000034.1"/>
</dbReference>
<name>A0AAW3ZQG3_9GAMM</name>
<dbReference type="Proteomes" id="UP000613768">
    <property type="component" value="Unassembled WGS sequence"/>
</dbReference>
<feature type="domain" description="DUF6531" evidence="1">
    <location>
        <begin position="134"/>
        <end position="208"/>
    </location>
</feature>
<evidence type="ECO:0000259" key="1">
    <source>
        <dbReference type="Pfam" id="PF20148"/>
    </source>
</evidence>
<dbReference type="EMBL" id="JACYTR010000034">
    <property type="protein sequence ID" value="MBD8526874.1"/>
    <property type="molecule type" value="Genomic_DNA"/>
</dbReference>
<reference evidence="2 3" key="1">
    <citation type="submission" date="2020-09" db="EMBL/GenBank/DDBJ databases">
        <title>Pseudoxanthomonas sp. CAU 1598 isolated from sand of Yaerae Beach.</title>
        <authorList>
            <person name="Kim W."/>
        </authorList>
    </citation>
    <scope>NUCLEOTIDE SEQUENCE [LARGE SCALE GENOMIC DNA]</scope>
    <source>
        <strain evidence="2 3">CAU 1598</strain>
    </source>
</reference>
<dbReference type="InterPro" id="IPR045351">
    <property type="entry name" value="DUF6531"/>
</dbReference>
<dbReference type="Pfam" id="PF20148">
    <property type="entry name" value="DUF6531"/>
    <property type="match status" value="1"/>
</dbReference>
<dbReference type="AlphaFoldDB" id="A0AAW3ZQG3"/>
<accession>A0AAW3ZQG3</accession>
<evidence type="ECO:0000313" key="2">
    <source>
        <dbReference type="EMBL" id="MBD8526874.1"/>
    </source>
</evidence>
<feature type="non-terminal residue" evidence="2">
    <location>
        <position position="321"/>
    </location>
</feature>
<comment type="caution">
    <text evidence="2">The sequence shown here is derived from an EMBL/GenBank/DDBJ whole genome shotgun (WGS) entry which is preliminary data.</text>
</comment>
<gene>
    <name evidence="2" type="ORF">IFO71_14125</name>
</gene>
<evidence type="ECO:0000313" key="3">
    <source>
        <dbReference type="Proteomes" id="UP000613768"/>
    </source>
</evidence>
<protein>
    <recommendedName>
        <fullName evidence="1">DUF6531 domain-containing protein</fullName>
    </recommendedName>
</protein>
<organism evidence="2 3">
    <name type="scientific">Pseudomarimonas arenosa</name>
    <dbReference type="NCBI Taxonomy" id="2774145"/>
    <lineage>
        <taxon>Bacteria</taxon>
        <taxon>Pseudomonadati</taxon>
        <taxon>Pseudomonadota</taxon>
        <taxon>Gammaproteobacteria</taxon>
        <taxon>Lysobacterales</taxon>
        <taxon>Lysobacteraceae</taxon>
        <taxon>Pseudomarimonas</taxon>
    </lineage>
</organism>